<feature type="domain" description="PRMT5 oligomerisation" evidence="10">
    <location>
        <begin position="431"/>
        <end position="626"/>
    </location>
</feature>
<evidence type="ECO:0000256" key="3">
    <source>
        <dbReference type="ARBA" id="ARBA00022691"/>
    </source>
</evidence>
<keyword evidence="1 4" id="KW-0489">Methyltransferase</keyword>
<dbReference type="PROSITE" id="PS51678">
    <property type="entry name" value="SAM_MT_PRMT"/>
    <property type="match status" value="1"/>
</dbReference>
<feature type="active site" description="Proton donor/acceptor" evidence="5">
    <location>
        <position position="398"/>
    </location>
</feature>
<accession>M7NR20</accession>
<comment type="caution">
    <text evidence="11">The sequence shown here is derived from an EMBL/GenBank/DDBJ whole genome shotgun (WGS) entry which is preliminary data.</text>
</comment>
<evidence type="ECO:0000259" key="10">
    <source>
        <dbReference type="Pfam" id="PF17286"/>
    </source>
</evidence>
<dbReference type="InterPro" id="IPR025799">
    <property type="entry name" value="Arg_MeTrfase"/>
</dbReference>
<evidence type="ECO:0000256" key="5">
    <source>
        <dbReference type="PIRSR" id="PIRSR015894-1"/>
    </source>
</evidence>
<dbReference type="PANTHER" id="PTHR10738:SF0">
    <property type="entry name" value="PROTEIN ARGININE N-METHYLTRANSFERASE 5"/>
    <property type="match status" value="1"/>
</dbReference>
<dbReference type="GO" id="GO:1990463">
    <property type="term" value="C:lateral cortical node"/>
    <property type="evidence" value="ECO:0007669"/>
    <property type="project" value="EnsemblFungi"/>
</dbReference>
<evidence type="ECO:0000313" key="12">
    <source>
        <dbReference type="Proteomes" id="UP000011958"/>
    </source>
</evidence>
<evidence type="ECO:0000259" key="9">
    <source>
        <dbReference type="Pfam" id="PF17285"/>
    </source>
</evidence>
<feature type="binding site" evidence="6">
    <location>
        <position position="291"/>
    </location>
    <ligand>
        <name>S-adenosyl-L-methionine</name>
        <dbReference type="ChEBI" id="CHEBI:59789"/>
    </ligand>
</feature>
<keyword evidence="2 4" id="KW-0808">Transferase</keyword>
<evidence type="ECO:0000256" key="4">
    <source>
        <dbReference type="PIRNR" id="PIRNR015894"/>
    </source>
</evidence>
<dbReference type="InterPro" id="IPR029063">
    <property type="entry name" value="SAM-dependent_MTases_sf"/>
</dbReference>
<dbReference type="GO" id="GO:0032259">
    <property type="term" value="P:methylation"/>
    <property type="evidence" value="ECO:0007669"/>
    <property type="project" value="UniProtKB-KW"/>
</dbReference>
<dbReference type="GO" id="GO:0016274">
    <property type="term" value="F:protein-arginine N-methyltransferase activity"/>
    <property type="evidence" value="ECO:0007669"/>
    <property type="project" value="InterPro"/>
</dbReference>
<dbReference type="GO" id="GO:0071470">
    <property type="term" value="P:cellular response to osmotic stress"/>
    <property type="evidence" value="ECO:0007669"/>
    <property type="project" value="EnsemblFungi"/>
</dbReference>
<evidence type="ECO:0000256" key="2">
    <source>
        <dbReference type="ARBA" id="ARBA00022679"/>
    </source>
</evidence>
<dbReference type="Gene3D" id="3.40.50.150">
    <property type="entry name" value="Vaccinia Virus protein VP39"/>
    <property type="match status" value="1"/>
</dbReference>
<keyword evidence="12" id="KW-1185">Reference proteome</keyword>
<comment type="similarity">
    <text evidence="4">Belongs to the class I-like SAM-binding methyltransferase superfamily.</text>
</comment>
<dbReference type="InterPro" id="IPR035075">
    <property type="entry name" value="PRMT5"/>
</dbReference>
<proteinExistence type="inferred from homology"/>
<dbReference type="AlphaFoldDB" id="M7NR20"/>
<dbReference type="InterPro" id="IPR035247">
    <property type="entry name" value="PRMT5_TIM"/>
</dbReference>
<dbReference type="GO" id="GO:0005634">
    <property type="term" value="C:nucleus"/>
    <property type="evidence" value="ECO:0007669"/>
    <property type="project" value="EnsemblFungi"/>
</dbReference>
<dbReference type="eggNOG" id="KOG0822">
    <property type="taxonomic scope" value="Eukaryota"/>
</dbReference>
<dbReference type="OrthoDB" id="1368803at2759"/>
<dbReference type="SUPFAM" id="SSF53335">
    <property type="entry name" value="S-adenosyl-L-methionine-dependent methyltransferases"/>
    <property type="match status" value="1"/>
</dbReference>
<feature type="site" description="Critical for specifying symmetric addition of methyl groups" evidence="7">
    <location>
        <position position="294"/>
    </location>
</feature>
<dbReference type="Proteomes" id="UP000011958">
    <property type="component" value="Unassembled WGS sequence"/>
</dbReference>
<dbReference type="RefSeq" id="XP_007872664.1">
    <property type="nucleotide sequence ID" value="XM_007874473.1"/>
</dbReference>
<protein>
    <recommendedName>
        <fullName evidence="4">Protein arginine N-methyltransferase</fullName>
    </recommendedName>
</protein>
<gene>
    <name evidence="11" type="ORF">PNEG_00762</name>
</gene>
<sequence>MTNIQQNKLLIGLECSSIFQKFEALENGYDFIGINVLNKTQENDYFEKYIGLSDKDVNIHVEDILDISAFALSYIQLDLYDEQILKKSTQILYDEVQYVSYIGISHFVLPLFTQKTLIPQYARMINHLFSLSTYIHFYIFFSMDDLVDPLELWDIWNTIRILCGYNNRLLLAFKIGNKLPELTAITRWFAEPIGLLIINSNIFVSNSDGNLILPQAHQTFYTKLIKFKPNVLLQISDDISLSNNSSVYYQYLRHLENINPTTTIEKFANGYQDYLQIPLQPLADNLESITYEVFEKDLVKYDQYELSIRRALMDRSKLNEPIYIAIVGAGRGPLISRSLKAAESADRKIIIYAIEKNPNAFITLEHRNRYEWNNNIHLIHIDMRLWKPPVLIDIIISELLGSFGDNELSPECLDGVQKFLNPKGGIFIPSSYTTYITPIMAPKIYGNILQMKSDAAFEMFYSIWLHSIDYLAKDSENKFQELWKFSHPNPNYYDDNSNFHNTRKSKNTFNIFSRGMLHGFAGYFEAVLYDNIKLSTRPDIIDEKLKDMVSWFPAFFPLKTPLYVPSGSHVDLYFWRQTDSKKVWYEWLAEVYIISSDTQNNEPLHDSNRIKIGMTGIHNYNASFFSISLF</sequence>
<dbReference type="GO" id="GO:1903360">
    <property type="term" value="P:protein localization to lateral cortical node"/>
    <property type="evidence" value="ECO:0007669"/>
    <property type="project" value="EnsemblFungi"/>
</dbReference>
<dbReference type="PIRSF" id="PIRSF015894">
    <property type="entry name" value="Skb1_MeTrfase"/>
    <property type="match status" value="1"/>
</dbReference>
<evidence type="ECO:0000256" key="1">
    <source>
        <dbReference type="ARBA" id="ARBA00022603"/>
    </source>
</evidence>
<feature type="binding site" evidence="6">
    <location>
        <begin position="382"/>
        <end position="383"/>
    </location>
    <ligand>
        <name>S-adenosyl-L-methionine</name>
        <dbReference type="ChEBI" id="CHEBI:59789"/>
    </ligand>
</feature>
<feature type="binding site" evidence="6">
    <location>
        <begin position="300"/>
        <end position="301"/>
    </location>
    <ligand>
        <name>S-adenosyl-L-methionine</name>
        <dbReference type="ChEBI" id="CHEBI:59789"/>
    </ligand>
</feature>
<dbReference type="GO" id="GO:0005829">
    <property type="term" value="C:cytosol"/>
    <property type="evidence" value="ECO:0007669"/>
    <property type="project" value="TreeGrafter"/>
</dbReference>
<dbReference type="Pfam" id="PF05185">
    <property type="entry name" value="PRMT5"/>
    <property type="match status" value="1"/>
</dbReference>
<feature type="active site" description="Proton donor/acceptor" evidence="5">
    <location>
        <position position="407"/>
    </location>
</feature>
<feature type="domain" description="PRMT5 arginine-N-methyltransferase" evidence="8">
    <location>
        <begin position="265"/>
        <end position="428"/>
    </location>
</feature>
<dbReference type="PANTHER" id="PTHR10738">
    <property type="entry name" value="PROTEIN ARGININE N-METHYLTRANSFERASE 5"/>
    <property type="match status" value="1"/>
</dbReference>
<name>M7NR20_PNEMU</name>
<evidence type="ECO:0000256" key="7">
    <source>
        <dbReference type="PIRSR" id="PIRSR015894-3"/>
    </source>
</evidence>
<organism evidence="11 12">
    <name type="scientific">Pneumocystis murina (strain B123)</name>
    <name type="common">Mouse pneumocystis pneumonia agent</name>
    <name type="synonym">Pneumocystis carinii f. sp. muris</name>
    <dbReference type="NCBI Taxonomy" id="1069680"/>
    <lineage>
        <taxon>Eukaryota</taxon>
        <taxon>Fungi</taxon>
        <taxon>Dikarya</taxon>
        <taxon>Ascomycota</taxon>
        <taxon>Taphrinomycotina</taxon>
        <taxon>Pneumocystomycetes</taxon>
        <taxon>Pneumocystaceae</taxon>
        <taxon>Pneumocystis</taxon>
    </lineage>
</organism>
<dbReference type="Pfam" id="PF17286">
    <property type="entry name" value="PRMT5_C"/>
    <property type="match status" value="1"/>
</dbReference>
<dbReference type="STRING" id="1069680.M7NR20"/>
<keyword evidence="3 4" id="KW-0949">S-adenosyl-L-methionine</keyword>
<dbReference type="GO" id="GO:2000100">
    <property type="term" value="P:regulation of establishment or maintenance of bipolar cell polarity regulating cell shape"/>
    <property type="evidence" value="ECO:0007669"/>
    <property type="project" value="EnsemblFungi"/>
</dbReference>
<feature type="binding site" evidence="6">
    <location>
        <position position="355"/>
    </location>
    <ligand>
        <name>S-adenosyl-L-methionine</name>
        <dbReference type="ChEBI" id="CHEBI:59789"/>
    </ligand>
</feature>
<evidence type="ECO:0000259" key="8">
    <source>
        <dbReference type="Pfam" id="PF05185"/>
    </source>
</evidence>
<evidence type="ECO:0000313" key="11">
    <source>
        <dbReference type="EMBL" id="EMR11168.1"/>
    </source>
</evidence>
<dbReference type="GeneID" id="19894460"/>
<dbReference type="GO" id="GO:0006355">
    <property type="term" value="P:regulation of DNA-templated transcription"/>
    <property type="evidence" value="ECO:0007669"/>
    <property type="project" value="TreeGrafter"/>
</dbReference>
<dbReference type="GO" id="GO:0071521">
    <property type="term" value="C:Cdc42 GTPase complex"/>
    <property type="evidence" value="ECO:0007669"/>
    <property type="project" value="EnsemblFungi"/>
</dbReference>
<dbReference type="GO" id="GO:0061246">
    <property type="term" value="P:establishment or maintenance of bipolar cell polarity regulating cell shape"/>
    <property type="evidence" value="ECO:0007669"/>
    <property type="project" value="EnsemblFungi"/>
</dbReference>
<dbReference type="Pfam" id="PF17285">
    <property type="entry name" value="PRMT5_TIM"/>
    <property type="match status" value="1"/>
</dbReference>
<feature type="domain" description="PRMT5 TIM barrel" evidence="9">
    <location>
        <begin position="39"/>
        <end position="256"/>
    </location>
</feature>
<dbReference type="EMBL" id="AFWA02000002">
    <property type="protein sequence ID" value="EMR11168.1"/>
    <property type="molecule type" value="Genomic_DNA"/>
</dbReference>
<dbReference type="GO" id="GO:1903359">
    <property type="term" value="P:lateral cortical node assembly"/>
    <property type="evidence" value="ECO:0007669"/>
    <property type="project" value="EnsemblFungi"/>
</dbReference>
<reference evidence="12" key="1">
    <citation type="journal article" date="2016" name="Nat. Commun.">
        <title>Genome analysis of three Pneumocystis species reveals adaptation mechanisms to life exclusively in mammalian hosts.</title>
        <authorList>
            <person name="Ma L."/>
            <person name="Chen Z."/>
            <person name="Huang D.W."/>
            <person name="Kutty G."/>
            <person name="Ishihara M."/>
            <person name="Wang H."/>
            <person name="Abouelleil A."/>
            <person name="Bishop L."/>
            <person name="Davey E."/>
            <person name="Deng R."/>
            <person name="Deng X."/>
            <person name="Fan L."/>
            <person name="Fantoni G."/>
            <person name="Fitzgerald M."/>
            <person name="Gogineni E."/>
            <person name="Goldberg J.M."/>
            <person name="Handley G."/>
            <person name="Hu X."/>
            <person name="Huber C."/>
            <person name="Jiao X."/>
            <person name="Jones K."/>
            <person name="Levin J.Z."/>
            <person name="Liu Y."/>
            <person name="Macdonald P."/>
            <person name="Melnikov A."/>
            <person name="Raley C."/>
            <person name="Sassi M."/>
            <person name="Sherman B.T."/>
            <person name="Song X."/>
            <person name="Sykes S."/>
            <person name="Tran B."/>
            <person name="Walsh L."/>
            <person name="Xia Y."/>
            <person name="Yang J."/>
            <person name="Young S."/>
            <person name="Zeng Q."/>
            <person name="Zheng X."/>
            <person name="Stephens R."/>
            <person name="Nusbaum C."/>
            <person name="Birren B.W."/>
            <person name="Azadi P."/>
            <person name="Lempicki R.A."/>
            <person name="Cuomo C.A."/>
            <person name="Kovacs J.A."/>
        </authorList>
    </citation>
    <scope>NUCLEOTIDE SEQUENCE [LARGE SCALE GENOMIC DNA]</scope>
    <source>
        <strain evidence="12">B123</strain>
    </source>
</reference>
<dbReference type="InterPro" id="IPR035248">
    <property type="entry name" value="PRMT5_C"/>
</dbReference>
<dbReference type="InterPro" id="IPR007857">
    <property type="entry name" value="Arg_MeTrfase_PRMT5"/>
</dbReference>
<dbReference type="Gene3D" id="2.70.160.11">
    <property type="entry name" value="Hnrnp arginine n-methyltransferase1"/>
    <property type="match status" value="1"/>
</dbReference>
<dbReference type="OMA" id="IKYAWYE"/>
<dbReference type="HOGENOM" id="CLU_010247_2_1_1"/>
<evidence type="ECO:0000256" key="6">
    <source>
        <dbReference type="PIRSR" id="PIRSR015894-2"/>
    </source>
</evidence>
<dbReference type="Gene3D" id="3.20.20.150">
    <property type="entry name" value="Divalent-metal-dependent TIM barrel enzymes"/>
    <property type="match status" value="1"/>
</dbReference>
<dbReference type="VEuPathDB" id="FungiDB:PNEG_00762"/>
<dbReference type="GO" id="GO:0051286">
    <property type="term" value="C:cell tip"/>
    <property type="evidence" value="ECO:0007669"/>
    <property type="project" value="EnsemblFungi"/>
</dbReference>